<name>A0A9D2Q555_9FIRM</name>
<accession>A0A9D2Q555</accession>
<dbReference type="SMART" id="SM00062">
    <property type="entry name" value="PBPb"/>
    <property type="match status" value="1"/>
</dbReference>
<evidence type="ECO:0000313" key="5">
    <source>
        <dbReference type="Proteomes" id="UP000823918"/>
    </source>
</evidence>
<reference evidence="4" key="1">
    <citation type="journal article" date="2021" name="PeerJ">
        <title>Extensive microbial diversity within the chicken gut microbiome revealed by metagenomics and culture.</title>
        <authorList>
            <person name="Gilroy R."/>
            <person name="Ravi A."/>
            <person name="Getino M."/>
            <person name="Pursley I."/>
            <person name="Horton D.L."/>
            <person name="Alikhan N.F."/>
            <person name="Baker D."/>
            <person name="Gharbi K."/>
            <person name="Hall N."/>
            <person name="Watson M."/>
            <person name="Adriaenssens E.M."/>
            <person name="Foster-Nyarko E."/>
            <person name="Jarju S."/>
            <person name="Secka A."/>
            <person name="Antonio M."/>
            <person name="Oren A."/>
            <person name="Chaudhuri R.R."/>
            <person name="La Ragione R."/>
            <person name="Hildebrand F."/>
            <person name="Pallen M.J."/>
        </authorList>
    </citation>
    <scope>NUCLEOTIDE SEQUENCE</scope>
    <source>
        <strain evidence="4">5933</strain>
    </source>
</reference>
<feature type="signal peptide" evidence="2">
    <location>
        <begin position="1"/>
        <end position="25"/>
    </location>
</feature>
<dbReference type="AlphaFoldDB" id="A0A9D2Q555"/>
<sequence>MKKLMKVLAAVLALTAGLTACGQTAASGSTSGAQSAAANGSGLEDGVLTVAMECAYAPYNWTQADDSNGAVPIKDSTEYANGYDVMMAKKIAEALGVELEIVRSDWDSLIPAVQTGTVDAVIAGQSMTAQRMEQVDFSEPYFYASIVCLTKKDSPYASAKSIAELSGGTCTAQIATIWYDSCLPQIEGASIQTAAESAPAMLMALETDSVDFVCTDMPTAQGALAAYPDMVLLSFEDGKGFEVDEGEINIGISMRKGNTALKEKLDEVLSPMTEQDFNDLMAQAIAVQPIASA</sequence>
<evidence type="ECO:0000259" key="3">
    <source>
        <dbReference type="SMART" id="SM00062"/>
    </source>
</evidence>
<dbReference type="Gene3D" id="3.40.190.10">
    <property type="entry name" value="Periplasmic binding protein-like II"/>
    <property type="match status" value="2"/>
</dbReference>
<dbReference type="EMBL" id="DWWA01000025">
    <property type="protein sequence ID" value="HJC72169.1"/>
    <property type="molecule type" value="Genomic_DNA"/>
</dbReference>
<organism evidence="4 5">
    <name type="scientific">Candidatus Ruthenibacterium merdavium</name>
    <dbReference type="NCBI Taxonomy" id="2838752"/>
    <lineage>
        <taxon>Bacteria</taxon>
        <taxon>Bacillati</taxon>
        <taxon>Bacillota</taxon>
        <taxon>Clostridia</taxon>
        <taxon>Eubacteriales</taxon>
        <taxon>Oscillospiraceae</taxon>
        <taxon>Ruthenibacterium</taxon>
    </lineage>
</organism>
<reference evidence="4" key="2">
    <citation type="submission" date="2021-04" db="EMBL/GenBank/DDBJ databases">
        <authorList>
            <person name="Gilroy R."/>
        </authorList>
    </citation>
    <scope>NUCLEOTIDE SEQUENCE</scope>
    <source>
        <strain evidence="4">5933</strain>
    </source>
</reference>
<dbReference type="PROSITE" id="PS51257">
    <property type="entry name" value="PROKAR_LIPOPROTEIN"/>
    <property type="match status" value="1"/>
</dbReference>
<proteinExistence type="predicted"/>
<evidence type="ECO:0000256" key="1">
    <source>
        <dbReference type="ARBA" id="ARBA00022729"/>
    </source>
</evidence>
<feature type="chain" id="PRO_5038811590" evidence="2">
    <location>
        <begin position="26"/>
        <end position="293"/>
    </location>
</feature>
<protein>
    <submittedName>
        <fullName evidence="4">Transporter substrate-binding domain-containing protein</fullName>
    </submittedName>
</protein>
<keyword evidence="1 2" id="KW-0732">Signal</keyword>
<feature type="domain" description="Solute-binding protein family 3/N-terminal" evidence="3">
    <location>
        <begin position="47"/>
        <end position="288"/>
    </location>
</feature>
<dbReference type="SUPFAM" id="SSF53850">
    <property type="entry name" value="Periplasmic binding protein-like II"/>
    <property type="match status" value="1"/>
</dbReference>
<dbReference type="PANTHER" id="PTHR35936">
    <property type="entry name" value="MEMBRANE-BOUND LYTIC MUREIN TRANSGLYCOSYLASE F"/>
    <property type="match status" value="1"/>
</dbReference>
<evidence type="ECO:0000313" key="4">
    <source>
        <dbReference type="EMBL" id="HJC72169.1"/>
    </source>
</evidence>
<evidence type="ECO:0000256" key="2">
    <source>
        <dbReference type="SAM" id="SignalP"/>
    </source>
</evidence>
<dbReference type="Pfam" id="PF00497">
    <property type="entry name" value="SBP_bac_3"/>
    <property type="match status" value="1"/>
</dbReference>
<gene>
    <name evidence="4" type="ORF">H9698_05170</name>
</gene>
<dbReference type="InterPro" id="IPR001638">
    <property type="entry name" value="Solute-binding_3/MltF_N"/>
</dbReference>
<dbReference type="PANTHER" id="PTHR35936:SF17">
    <property type="entry name" value="ARGININE-BINDING EXTRACELLULAR PROTEIN ARTP"/>
    <property type="match status" value="1"/>
</dbReference>
<dbReference type="Proteomes" id="UP000823918">
    <property type="component" value="Unassembled WGS sequence"/>
</dbReference>
<comment type="caution">
    <text evidence="4">The sequence shown here is derived from an EMBL/GenBank/DDBJ whole genome shotgun (WGS) entry which is preliminary data.</text>
</comment>